<feature type="domain" description="PucR C-terminal helix-turn-helix" evidence="2">
    <location>
        <begin position="347"/>
        <end position="402"/>
    </location>
</feature>
<dbReference type="InterPro" id="IPR042070">
    <property type="entry name" value="PucR_C-HTH_sf"/>
</dbReference>
<dbReference type="InterPro" id="IPR025736">
    <property type="entry name" value="PucR_C-HTH_dom"/>
</dbReference>
<comment type="similarity">
    <text evidence="1">Belongs to the CdaR family.</text>
</comment>
<evidence type="ECO:0000256" key="1">
    <source>
        <dbReference type="ARBA" id="ARBA00006754"/>
    </source>
</evidence>
<dbReference type="InterPro" id="IPR041522">
    <property type="entry name" value="CdaR_GGDEF"/>
</dbReference>
<gene>
    <name evidence="5" type="ORF">GOAMR_20_01750</name>
</gene>
<dbReference type="PANTHER" id="PTHR33744">
    <property type="entry name" value="CARBOHYDRATE DIACID REGULATOR"/>
    <property type="match status" value="1"/>
</dbReference>
<comment type="caution">
    <text evidence="5">The sequence shown here is derived from an EMBL/GenBank/DDBJ whole genome shotgun (WGS) entry which is preliminary data.</text>
</comment>
<dbReference type="AlphaFoldDB" id="G7GM02"/>
<evidence type="ECO:0000259" key="2">
    <source>
        <dbReference type="Pfam" id="PF13556"/>
    </source>
</evidence>
<sequence length="408" mass="44670">MDVDHADRAAVKDSVLTAAAAMDPAATAAEVTARIVAELPELAGSRDPGPLSASVRANIDSVLHALDEDVPPTDTGLPHAALEYTRWLAQRGLPVTALVRAYRLGQAVMLPAILTHLRTMSSSDELKLLAHEWVTLWSLKQVDAVTERVIDAYEVERDLWIQGRSGARTVRVRELLADDDDVDQDAAGVEIGYRLRGVHLALTAWYPEEVIADATNLPAALIRAFASIVDSPLLVAADHHAAWGWLPVTDYAIVPRIREAAVHLAEQQDGPRFTFGTVQSGLSGFRRSHREAMALRRVAGTRAVLHAADPGVMLTALVRNDEHAARSWAETILGPLASDTEPDARMRATLQVFLRTGGSYKATAEELLLHPNSVKYRVHRAIERRGREISEDRLDVEVALRVLENADR</sequence>
<reference evidence="5 6" key="1">
    <citation type="submission" date="2011-11" db="EMBL/GenBank/DDBJ databases">
        <title>Whole genome shotgun sequence of Gordonia amarae NBRC 15530.</title>
        <authorList>
            <person name="Takarada H."/>
            <person name="Hosoyama A."/>
            <person name="Tsuchikane K."/>
            <person name="Katsumata H."/>
            <person name="Yamazaki S."/>
            <person name="Fujita N."/>
        </authorList>
    </citation>
    <scope>NUCLEOTIDE SEQUENCE [LARGE SCALE GENOMIC DNA]</scope>
    <source>
        <strain evidence="5 6">NBRC 15530</strain>
    </source>
</reference>
<accession>G7GM02</accession>
<proteinExistence type="inferred from homology"/>
<evidence type="ECO:0000259" key="3">
    <source>
        <dbReference type="Pfam" id="PF14361"/>
    </source>
</evidence>
<keyword evidence="6" id="KW-1185">Reference proteome</keyword>
<dbReference type="InterPro" id="IPR025751">
    <property type="entry name" value="RsbRD_N_dom"/>
</dbReference>
<name>G7GM02_9ACTN</name>
<dbReference type="EMBL" id="BAED01000020">
    <property type="protein sequence ID" value="GAB04627.1"/>
    <property type="molecule type" value="Genomic_DNA"/>
</dbReference>
<dbReference type="PANTHER" id="PTHR33744:SF1">
    <property type="entry name" value="DNA-BINDING TRANSCRIPTIONAL ACTIVATOR ADER"/>
    <property type="match status" value="1"/>
</dbReference>
<evidence type="ECO:0000313" key="6">
    <source>
        <dbReference type="Proteomes" id="UP000006023"/>
    </source>
</evidence>
<protein>
    <submittedName>
        <fullName evidence="5">Putative CdaR family transcriptional regulator</fullName>
    </submittedName>
</protein>
<dbReference type="Gene3D" id="1.10.10.2840">
    <property type="entry name" value="PucR C-terminal helix-turn-helix domain"/>
    <property type="match status" value="1"/>
</dbReference>
<organism evidence="5 6">
    <name type="scientific">Gordonia amarae NBRC 15530</name>
    <dbReference type="NCBI Taxonomy" id="1075090"/>
    <lineage>
        <taxon>Bacteria</taxon>
        <taxon>Bacillati</taxon>
        <taxon>Actinomycetota</taxon>
        <taxon>Actinomycetes</taxon>
        <taxon>Mycobacteriales</taxon>
        <taxon>Gordoniaceae</taxon>
        <taxon>Gordonia</taxon>
    </lineage>
</organism>
<dbReference type="eggNOG" id="COG2508">
    <property type="taxonomic scope" value="Bacteria"/>
</dbReference>
<dbReference type="InterPro" id="IPR051448">
    <property type="entry name" value="CdaR-like_regulators"/>
</dbReference>
<evidence type="ECO:0000259" key="4">
    <source>
        <dbReference type="Pfam" id="PF17853"/>
    </source>
</evidence>
<feature type="domain" description="CdaR GGDEF-like" evidence="4">
    <location>
        <begin position="180"/>
        <end position="297"/>
    </location>
</feature>
<dbReference type="Proteomes" id="UP000006023">
    <property type="component" value="Unassembled WGS sequence"/>
</dbReference>
<dbReference type="STRING" id="1075090.GOAMR_20_01750"/>
<dbReference type="Pfam" id="PF14361">
    <property type="entry name" value="RsbRD_N"/>
    <property type="match status" value="1"/>
</dbReference>
<dbReference type="Pfam" id="PF17853">
    <property type="entry name" value="GGDEF_2"/>
    <property type="match status" value="1"/>
</dbReference>
<feature type="domain" description="RsbT co-antagonist protein RsbRD N-terminal" evidence="3">
    <location>
        <begin position="26"/>
        <end position="167"/>
    </location>
</feature>
<dbReference type="Pfam" id="PF13556">
    <property type="entry name" value="HTH_30"/>
    <property type="match status" value="1"/>
</dbReference>
<evidence type="ECO:0000313" key="5">
    <source>
        <dbReference type="EMBL" id="GAB04627.1"/>
    </source>
</evidence>